<dbReference type="EMBL" id="MH697580">
    <property type="protein sequence ID" value="AXQ51877.1"/>
    <property type="molecule type" value="Genomic_DNA"/>
</dbReference>
<name>A0A385D2F3_9CAUD</name>
<reference evidence="2" key="1">
    <citation type="submission" date="2018-07" db="EMBL/GenBank/DDBJ databases">
        <authorList>
            <person name="Byford A.D."/>
            <person name="Nguyen L.Q."/>
            <person name="Alvarez I.A."/>
            <person name="Bhandari M."/>
            <person name="Desselle J.R."/>
            <person name="Duong Q.-N.N."/>
            <person name="Dupree A.F."/>
            <person name="Feroben K.E."/>
            <person name="Garrison M.E."/>
            <person name="Higginbotham J.L."/>
            <person name="Hunter C.W."/>
            <person name="Knight B.A."/>
            <person name="Lee J.A."/>
            <person name="Lewis I.C."/>
            <person name="Long E.L."/>
            <person name="Rimal A."/>
            <person name="Sinnasone S."/>
            <person name="Tandukar J."/>
            <person name="Willis C.E."/>
            <person name="Nguyen A.V."/>
            <person name="Hancock A.M."/>
            <person name="Dicus A.P."/>
            <person name="Gallien G.E."/>
            <person name="Weidemeier A.M.D."/>
            <person name="Gissendanner C.R."/>
            <person name="Findley A.M."/>
            <person name="Bollivar D.W."/>
            <person name="Garlena R.A."/>
            <person name="Russell D.A."/>
            <person name="Pope W.H."/>
            <person name="Jacobs-Sera D."/>
            <person name="Hatfull G.F."/>
        </authorList>
    </citation>
    <scope>NUCLEOTIDE SEQUENCE [LARGE SCALE GENOMIC DNA]</scope>
</reference>
<dbReference type="KEGG" id="vg:63911567"/>
<organism evidence="1 2">
    <name type="scientific">Gordonia phage Catfish</name>
    <dbReference type="NCBI Taxonomy" id="2301538"/>
    <lineage>
        <taxon>Viruses</taxon>
        <taxon>Duplodnaviria</taxon>
        <taxon>Heunggongvirae</taxon>
        <taxon>Uroviricota</taxon>
        <taxon>Caudoviricetes</taxon>
        <taxon>Ruthgordonvirinae</taxon>
        <taxon>Catfishvirus</taxon>
        <taxon>Catfishvirus catfish</taxon>
    </lineage>
</organism>
<accession>A0A385D2F3</accession>
<proteinExistence type="predicted"/>
<protein>
    <submittedName>
        <fullName evidence="1">Uncharacterized protein</fullName>
    </submittedName>
</protein>
<dbReference type="Proteomes" id="UP000264051">
    <property type="component" value="Segment"/>
</dbReference>
<evidence type="ECO:0000313" key="2">
    <source>
        <dbReference type="Proteomes" id="UP000264051"/>
    </source>
</evidence>
<keyword evidence="2" id="KW-1185">Reference proteome</keyword>
<dbReference type="GeneID" id="63911567"/>
<gene>
    <name evidence="1" type="primary">41</name>
    <name evidence="1" type="ORF">SEA_CATFISH_41</name>
</gene>
<sequence length="143" mass="16055">MNRHSDESESDRPVRKASVPTSEFLEEYRVLADEGLTHPEIAARLEIETEYLMTRLRRAGVTPDFRGIEGEAWRRLERISRRPGAELTAFDLPFGLERRGRHSILTAAVGAGLIEPTDRRKRVTSGTVDRVYVVPAAATVRAA</sequence>
<dbReference type="RefSeq" id="YP_010050830.1">
    <property type="nucleotide sequence ID" value="NC_054434.1"/>
</dbReference>
<evidence type="ECO:0000313" key="1">
    <source>
        <dbReference type="EMBL" id="AXQ51877.1"/>
    </source>
</evidence>